<feature type="domain" description="HTH LytTR-type" evidence="1">
    <location>
        <begin position="30"/>
        <end position="102"/>
    </location>
</feature>
<keyword evidence="3" id="KW-1185">Reference proteome</keyword>
<dbReference type="SMART" id="SM00850">
    <property type="entry name" value="LytTR"/>
    <property type="match status" value="1"/>
</dbReference>
<reference evidence="2 3" key="1">
    <citation type="submission" date="2024-04" db="EMBL/GenBank/DDBJ databases">
        <title>Defined microbial consortia suppress multidrug-resistant proinflammatory Enterobacteriaceae via ecological control.</title>
        <authorList>
            <person name="Furuichi M."/>
            <person name="Kawaguchi T."/>
            <person name="Pust M."/>
            <person name="Yasuma K."/>
            <person name="Plichta D."/>
            <person name="Hasegawa N."/>
            <person name="Ohya T."/>
            <person name="Bhattarai S."/>
            <person name="Sasajima S."/>
            <person name="Aoto Y."/>
            <person name="Tuganbaev T."/>
            <person name="Yaginuma M."/>
            <person name="Ueda M."/>
            <person name="Okahashi N."/>
            <person name="Amafuji K."/>
            <person name="Kiridooshi Y."/>
            <person name="Sugita K."/>
            <person name="Strazar M."/>
            <person name="Skelly A."/>
            <person name="Suda W."/>
            <person name="Hattori M."/>
            <person name="Nakamoto N."/>
            <person name="Caballero S."/>
            <person name="Norman J."/>
            <person name="Olle B."/>
            <person name="Tanoue T."/>
            <person name="Arita M."/>
            <person name="Bucci V."/>
            <person name="Atarashi K."/>
            <person name="Xavier R."/>
            <person name="Honda K."/>
        </authorList>
    </citation>
    <scope>NUCLEOTIDE SEQUENCE [LARGE SCALE GENOMIC DNA]</scope>
    <source>
        <strain evidence="3">k34-0107-D12</strain>
    </source>
</reference>
<gene>
    <name evidence="2" type="ORF">K340107D12_37410</name>
</gene>
<proteinExistence type="predicted"/>
<dbReference type="Gene3D" id="2.40.50.1020">
    <property type="entry name" value="LytTr DNA-binding domain"/>
    <property type="match status" value="1"/>
</dbReference>
<evidence type="ECO:0000313" key="3">
    <source>
        <dbReference type="Proteomes" id="UP001600941"/>
    </source>
</evidence>
<accession>A0ABQ0BWM2</accession>
<dbReference type="EMBL" id="BAABZQ010000001">
    <property type="protein sequence ID" value="GAA6500925.1"/>
    <property type="molecule type" value="Genomic_DNA"/>
</dbReference>
<dbReference type="Pfam" id="PF04397">
    <property type="entry name" value="LytTR"/>
    <property type="match status" value="1"/>
</dbReference>
<organism evidence="2 3">
    <name type="scientific">Blautia parvula</name>
    <dbReference type="NCBI Taxonomy" id="2877527"/>
    <lineage>
        <taxon>Bacteria</taxon>
        <taxon>Bacillati</taxon>
        <taxon>Bacillota</taxon>
        <taxon>Clostridia</taxon>
        <taxon>Lachnospirales</taxon>
        <taxon>Lachnospiraceae</taxon>
        <taxon>Blautia</taxon>
    </lineage>
</organism>
<evidence type="ECO:0000313" key="2">
    <source>
        <dbReference type="EMBL" id="GAA6500925.1"/>
    </source>
</evidence>
<dbReference type="Proteomes" id="UP001600941">
    <property type="component" value="Unassembled WGS sequence"/>
</dbReference>
<dbReference type="PROSITE" id="PS50930">
    <property type="entry name" value="HTH_LYTTR"/>
    <property type="match status" value="1"/>
</dbReference>
<name>A0ABQ0BWM2_9FIRM</name>
<evidence type="ECO:0000259" key="1">
    <source>
        <dbReference type="PROSITE" id="PS50930"/>
    </source>
</evidence>
<dbReference type="InterPro" id="IPR007492">
    <property type="entry name" value="LytTR_DNA-bd_dom"/>
</dbReference>
<comment type="caution">
    <text evidence="2">The sequence shown here is derived from an EMBL/GenBank/DDBJ whole genome shotgun (WGS) entry which is preliminary data.</text>
</comment>
<protein>
    <recommendedName>
        <fullName evidence="1">HTH LytTR-type domain-containing protein</fullName>
    </recommendedName>
</protein>
<sequence length="108" mass="12739">MALNYRNIWLSFSGQVALKVRTGGSESPGIIIVTSEKEYEYRGKLKDVADVTEEYFLLIHKSYLINMEHVEHYEYDNVVMKDKTRLSISKANRKKVRERLLQTEKKRL</sequence>